<feature type="region of interest" description="Disordered" evidence="1">
    <location>
        <begin position="160"/>
        <end position="200"/>
    </location>
</feature>
<name>A0AAN6RV62_9PEZI</name>
<sequence>MADLARSISNGTCVFTRGIVTDKIYIPCGNAAFGDISCCVAGDFCLENNACFNAKYGTTYLAGCTDPAYESPTCPDKKAYSKIPWAGLIYCKPNRWVACFESKSPVTVTKGEPCTCPPATETDLVAFSAPPVIPAVALLPTITGGLIEWQAGHLPTADPIPSSTMRGSDSITATSTGSSSTAISPFPEQTSTIPPPTRGLSDSAKAGIGIGAAMGAILLLGALSAVWMVMRRRRNEQDSNNTTDVPFNPETGQSQAANNMPPHQNDKISELGLTPAPQPAEMPTPEVFSRPVTLSELPAGSWAPRPELQGDGSTLAAGSASRPPSGLIWDGQNQGWVHGIPPLSPLSPMSPTSMMPLSPLSTVAEARDHQGQSYGQGQWQGH</sequence>
<dbReference type="EMBL" id="MU855457">
    <property type="protein sequence ID" value="KAK3903291.1"/>
    <property type="molecule type" value="Genomic_DNA"/>
</dbReference>
<accession>A0AAN6RV62</accession>
<dbReference type="Proteomes" id="UP001303889">
    <property type="component" value="Unassembled WGS sequence"/>
</dbReference>
<feature type="region of interest" description="Disordered" evidence="1">
    <location>
        <begin position="362"/>
        <end position="382"/>
    </location>
</feature>
<evidence type="ECO:0000256" key="1">
    <source>
        <dbReference type="SAM" id="MobiDB-lite"/>
    </source>
</evidence>
<protein>
    <submittedName>
        <fullName evidence="3">Uncharacterized protein</fullName>
    </submittedName>
</protein>
<feature type="transmembrane region" description="Helical" evidence="2">
    <location>
        <begin position="206"/>
        <end position="230"/>
    </location>
</feature>
<dbReference type="AlphaFoldDB" id="A0AAN6RV62"/>
<reference evidence="3" key="2">
    <citation type="submission" date="2023-05" db="EMBL/GenBank/DDBJ databases">
        <authorList>
            <consortium name="Lawrence Berkeley National Laboratory"/>
            <person name="Steindorff A."/>
            <person name="Hensen N."/>
            <person name="Bonometti L."/>
            <person name="Westerberg I."/>
            <person name="Brannstrom I.O."/>
            <person name="Guillou S."/>
            <person name="Cros-Aarteil S."/>
            <person name="Calhoun S."/>
            <person name="Haridas S."/>
            <person name="Kuo A."/>
            <person name="Mondo S."/>
            <person name="Pangilinan J."/>
            <person name="Riley R."/>
            <person name="Labutti K."/>
            <person name="Andreopoulos B."/>
            <person name="Lipzen A."/>
            <person name="Chen C."/>
            <person name="Yanf M."/>
            <person name="Daum C."/>
            <person name="Ng V."/>
            <person name="Clum A."/>
            <person name="Ohm R."/>
            <person name="Martin F."/>
            <person name="Silar P."/>
            <person name="Natvig D."/>
            <person name="Lalanne C."/>
            <person name="Gautier V."/>
            <person name="Ament-Velasquez S.L."/>
            <person name="Kruys A."/>
            <person name="Hutchinson M.I."/>
            <person name="Powell A.J."/>
            <person name="Barry K."/>
            <person name="Miller A.N."/>
            <person name="Grigoriev I.V."/>
            <person name="Debuchy R."/>
            <person name="Gladieux P."/>
            <person name="Thoren M.H."/>
            <person name="Johannesson H."/>
        </authorList>
    </citation>
    <scope>NUCLEOTIDE SEQUENCE</scope>
    <source>
        <strain evidence="3">CBS 103.79</strain>
    </source>
</reference>
<gene>
    <name evidence="3" type="ORF">C8A05DRAFT_32984</name>
</gene>
<keyword evidence="2" id="KW-0812">Transmembrane</keyword>
<keyword evidence="2" id="KW-0472">Membrane</keyword>
<organism evidence="3 4">
    <name type="scientific">Staphylotrichum tortipilum</name>
    <dbReference type="NCBI Taxonomy" id="2831512"/>
    <lineage>
        <taxon>Eukaryota</taxon>
        <taxon>Fungi</taxon>
        <taxon>Dikarya</taxon>
        <taxon>Ascomycota</taxon>
        <taxon>Pezizomycotina</taxon>
        <taxon>Sordariomycetes</taxon>
        <taxon>Sordariomycetidae</taxon>
        <taxon>Sordariales</taxon>
        <taxon>Chaetomiaceae</taxon>
        <taxon>Staphylotrichum</taxon>
    </lineage>
</organism>
<evidence type="ECO:0000313" key="3">
    <source>
        <dbReference type="EMBL" id="KAK3903291.1"/>
    </source>
</evidence>
<evidence type="ECO:0000256" key="2">
    <source>
        <dbReference type="SAM" id="Phobius"/>
    </source>
</evidence>
<feature type="region of interest" description="Disordered" evidence="1">
    <location>
        <begin position="298"/>
        <end position="333"/>
    </location>
</feature>
<feature type="compositionally biased region" description="Low complexity" evidence="1">
    <location>
        <begin position="167"/>
        <end position="184"/>
    </location>
</feature>
<proteinExistence type="predicted"/>
<feature type="compositionally biased region" description="Polar residues" evidence="1">
    <location>
        <begin position="238"/>
        <end position="262"/>
    </location>
</feature>
<evidence type="ECO:0000313" key="4">
    <source>
        <dbReference type="Proteomes" id="UP001303889"/>
    </source>
</evidence>
<feature type="region of interest" description="Disordered" evidence="1">
    <location>
        <begin position="235"/>
        <end position="286"/>
    </location>
</feature>
<keyword evidence="4" id="KW-1185">Reference proteome</keyword>
<reference evidence="3" key="1">
    <citation type="journal article" date="2023" name="Mol. Phylogenet. Evol.">
        <title>Genome-scale phylogeny and comparative genomics of the fungal order Sordariales.</title>
        <authorList>
            <person name="Hensen N."/>
            <person name="Bonometti L."/>
            <person name="Westerberg I."/>
            <person name="Brannstrom I.O."/>
            <person name="Guillou S."/>
            <person name="Cros-Aarteil S."/>
            <person name="Calhoun S."/>
            <person name="Haridas S."/>
            <person name="Kuo A."/>
            <person name="Mondo S."/>
            <person name="Pangilinan J."/>
            <person name="Riley R."/>
            <person name="LaButti K."/>
            <person name="Andreopoulos B."/>
            <person name="Lipzen A."/>
            <person name="Chen C."/>
            <person name="Yan M."/>
            <person name="Daum C."/>
            <person name="Ng V."/>
            <person name="Clum A."/>
            <person name="Steindorff A."/>
            <person name="Ohm R.A."/>
            <person name="Martin F."/>
            <person name="Silar P."/>
            <person name="Natvig D.O."/>
            <person name="Lalanne C."/>
            <person name="Gautier V."/>
            <person name="Ament-Velasquez S.L."/>
            <person name="Kruys A."/>
            <person name="Hutchinson M.I."/>
            <person name="Powell A.J."/>
            <person name="Barry K."/>
            <person name="Miller A.N."/>
            <person name="Grigoriev I.V."/>
            <person name="Debuchy R."/>
            <person name="Gladieux P."/>
            <person name="Hiltunen Thoren M."/>
            <person name="Johannesson H."/>
        </authorList>
    </citation>
    <scope>NUCLEOTIDE SEQUENCE</scope>
    <source>
        <strain evidence="3">CBS 103.79</strain>
    </source>
</reference>
<comment type="caution">
    <text evidence="3">The sequence shown here is derived from an EMBL/GenBank/DDBJ whole genome shotgun (WGS) entry which is preliminary data.</text>
</comment>
<keyword evidence="2" id="KW-1133">Transmembrane helix</keyword>
<feature type="compositionally biased region" description="Low complexity" evidence="1">
    <location>
        <begin position="371"/>
        <end position="382"/>
    </location>
</feature>